<dbReference type="KEGG" id="psoj:PHYSODRAFT_420517"/>
<evidence type="ECO:0000256" key="1">
    <source>
        <dbReference type="SAM" id="SignalP"/>
    </source>
</evidence>
<dbReference type="Proteomes" id="UP000002640">
    <property type="component" value="Unassembled WGS sequence"/>
</dbReference>
<keyword evidence="1" id="KW-0732">Signal</keyword>
<feature type="non-terminal residue" evidence="2">
    <location>
        <position position="100"/>
    </location>
</feature>
<dbReference type="GeneID" id="20652118"/>
<evidence type="ECO:0000313" key="2">
    <source>
        <dbReference type="EMBL" id="EGZ20364.1"/>
    </source>
</evidence>
<keyword evidence="3" id="KW-1185">Reference proteome</keyword>
<reference evidence="2 3" key="1">
    <citation type="journal article" date="2006" name="Science">
        <title>Phytophthora genome sequences uncover evolutionary origins and mechanisms of pathogenesis.</title>
        <authorList>
            <person name="Tyler B.M."/>
            <person name="Tripathy S."/>
            <person name="Zhang X."/>
            <person name="Dehal P."/>
            <person name="Jiang R.H."/>
            <person name="Aerts A."/>
            <person name="Arredondo F.D."/>
            <person name="Baxter L."/>
            <person name="Bensasson D."/>
            <person name="Beynon J.L."/>
            <person name="Chapman J."/>
            <person name="Damasceno C.M."/>
            <person name="Dorrance A.E."/>
            <person name="Dou D."/>
            <person name="Dickerman A.W."/>
            <person name="Dubchak I.L."/>
            <person name="Garbelotto M."/>
            <person name="Gijzen M."/>
            <person name="Gordon S.G."/>
            <person name="Govers F."/>
            <person name="Grunwald N.J."/>
            <person name="Huang W."/>
            <person name="Ivors K.L."/>
            <person name="Jones R.W."/>
            <person name="Kamoun S."/>
            <person name="Krampis K."/>
            <person name="Lamour K.H."/>
            <person name="Lee M.K."/>
            <person name="McDonald W.H."/>
            <person name="Medina M."/>
            <person name="Meijer H.J."/>
            <person name="Nordberg E.K."/>
            <person name="Maclean D.J."/>
            <person name="Ospina-Giraldo M.D."/>
            <person name="Morris P.F."/>
            <person name="Phuntumart V."/>
            <person name="Putnam N.H."/>
            <person name="Rash S."/>
            <person name="Rose J.K."/>
            <person name="Sakihama Y."/>
            <person name="Salamov A.A."/>
            <person name="Savidor A."/>
            <person name="Scheuring C.F."/>
            <person name="Smith B.M."/>
            <person name="Sobral B.W."/>
            <person name="Terry A."/>
            <person name="Torto-Alalibo T.A."/>
            <person name="Win J."/>
            <person name="Xu Z."/>
            <person name="Zhang H."/>
            <person name="Grigoriev I.V."/>
            <person name="Rokhsar D.S."/>
            <person name="Boore J.L."/>
        </authorList>
    </citation>
    <scope>NUCLEOTIDE SEQUENCE [LARGE SCALE GENOMIC DNA]</scope>
    <source>
        <strain evidence="2 3">P6497</strain>
    </source>
</reference>
<name>G4Z7G1_PHYSP</name>
<evidence type="ECO:0008006" key="4">
    <source>
        <dbReference type="Google" id="ProtNLM"/>
    </source>
</evidence>
<accession>G4Z7G1</accession>
<evidence type="ECO:0000313" key="3">
    <source>
        <dbReference type="Proteomes" id="UP000002640"/>
    </source>
</evidence>
<organism evidence="2 3">
    <name type="scientific">Phytophthora sojae (strain P6497)</name>
    <name type="common">Soybean stem and root rot agent</name>
    <name type="synonym">Phytophthora megasperma f. sp. glycines</name>
    <dbReference type="NCBI Taxonomy" id="1094619"/>
    <lineage>
        <taxon>Eukaryota</taxon>
        <taxon>Sar</taxon>
        <taxon>Stramenopiles</taxon>
        <taxon>Oomycota</taxon>
        <taxon>Peronosporomycetes</taxon>
        <taxon>Peronosporales</taxon>
        <taxon>Peronosporaceae</taxon>
        <taxon>Phytophthora</taxon>
    </lineage>
</organism>
<dbReference type="EMBL" id="JH159153">
    <property type="protein sequence ID" value="EGZ20364.1"/>
    <property type="molecule type" value="Genomic_DNA"/>
</dbReference>
<proteinExistence type="predicted"/>
<dbReference type="InParanoid" id="G4Z7G1"/>
<gene>
    <name evidence="2" type="ORF">PHYSODRAFT_420517</name>
</gene>
<feature type="chain" id="PRO_5003471936" description="RxLR effector protein" evidence="1">
    <location>
        <begin position="19"/>
        <end position="100"/>
    </location>
</feature>
<dbReference type="AlphaFoldDB" id="G4Z7G1"/>
<dbReference type="RefSeq" id="XP_009523081.1">
    <property type="nucleotide sequence ID" value="XM_009524786.1"/>
</dbReference>
<feature type="signal peptide" evidence="1">
    <location>
        <begin position="1"/>
        <end position="18"/>
    </location>
</feature>
<protein>
    <recommendedName>
        <fullName evidence="4">RxLR effector protein</fullName>
    </recommendedName>
</protein>
<dbReference type="OMA" id="TGKMRIP"/>
<sequence length="100" mass="10954">MRLTGTLLAAAVVLLASTDNLTATASKATVKKDGVYADLYRVEDGVVTGKMRIPLGEIEQYEDTDFKQLTKKLGANDEEERAAVRVPKGFDSLFKGLDRF</sequence>